<feature type="repeat" description="TPR" evidence="9">
    <location>
        <begin position="6"/>
        <end position="39"/>
    </location>
</feature>
<dbReference type="PANTHER" id="PTHR22904:SF523">
    <property type="entry name" value="STRESS-INDUCED-PHOSPHOPROTEIN 1"/>
    <property type="match status" value="1"/>
</dbReference>
<dbReference type="HOGENOM" id="CLU_000134_46_5_1"/>
<feature type="repeat" description="TPR" evidence="9">
    <location>
        <begin position="314"/>
        <end position="347"/>
    </location>
</feature>
<keyword evidence="4 9" id="KW-0802">TPR repeat</keyword>
<accession>Q22RN3</accession>
<evidence type="ECO:0000313" key="12">
    <source>
        <dbReference type="EMBL" id="EAR88089.1"/>
    </source>
</evidence>
<reference evidence="13" key="1">
    <citation type="journal article" date="2006" name="PLoS Biol.">
        <title>Macronuclear genome sequence of the ciliate Tetrahymena thermophila, a model eukaryote.</title>
        <authorList>
            <person name="Eisen J.A."/>
            <person name="Coyne R.S."/>
            <person name="Wu M."/>
            <person name="Wu D."/>
            <person name="Thiagarajan M."/>
            <person name="Wortman J.R."/>
            <person name="Badger J.H."/>
            <person name="Ren Q."/>
            <person name="Amedeo P."/>
            <person name="Jones K.M."/>
            <person name="Tallon L.J."/>
            <person name="Delcher A.L."/>
            <person name="Salzberg S.L."/>
            <person name="Silva J.C."/>
            <person name="Haas B.J."/>
            <person name="Majoros W.H."/>
            <person name="Farzad M."/>
            <person name="Carlton J.M."/>
            <person name="Smith R.K. Jr."/>
            <person name="Garg J."/>
            <person name="Pearlman R.E."/>
            <person name="Karrer K.M."/>
            <person name="Sun L."/>
            <person name="Manning G."/>
            <person name="Elde N.C."/>
            <person name="Turkewitz A.P."/>
            <person name="Asai D.J."/>
            <person name="Wilkes D.E."/>
            <person name="Wang Y."/>
            <person name="Cai H."/>
            <person name="Collins K."/>
            <person name="Stewart B.A."/>
            <person name="Lee S.R."/>
            <person name="Wilamowska K."/>
            <person name="Weinberg Z."/>
            <person name="Ruzzo W.L."/>
            <person name="Wloga D."/>
            <person name="Gaertig J."/>
            <person name="Frankel J."/>
            <person name="Tsao C.-C."/>
            <person name="Gorovsky M.A."/>
            <person name="Keeling P.J."/>
            <person name="Waller R.F."/>
            <person name="Patron N.J."/>
            <person name="Cherry J.M."/>
            <person name="Stover N.A."/>
            <person name="Krieger C.J."/>
            <person name="del Toro C."/>
            <person name="Ryder H.F."/>
            <person name="Williamson S.C."/>
            <person name="Barbeau R.A."/>
            <person name="Hamilton E.P."/>
            <person name="Orias E."/>
        </authorList>
    </citation>
    <scope>NUCLEOTIDE SEQUENCE [LARGE SCALE GENOMIC DNA]</scope>
    <source>
        <strain evidence="13">SB210</strain>
    </source>
</reference>
<keyword evidence="3" id="KW-0677">Repeat</keyword>
<dbReference type="RefSeq" id="XP_001008334.1">
    <property type="nucleotide sequence ID" value="XM_001008334.1"/>
</dbReference>
<feature type="domain" description="STI1" evidence="11">
    <location>
        <begin position="137"/>
        <end position="176"/>
    </location>
</feature>
<dbReference type="KEGG" id="tet:TTHERM_00013550"/>
<dbReference type="OMA" id="MYSAREN"/>
<evidence type="ECO:0000256" key="1">
    <source>
        <dbReference type="ARBA" id="ARBA00004496"/>
    </source>
</evidence>
<name>Q22RN3_TETTS</name>
<feature type="repeat" description="TPR" evidence="9">
    <location>
        <begin position="74"/>
        <end position="107"/>
    </location>
</feature>
<dbReference type="PROSITE" id="PS50293">
    <property type="entry name" value="TPR_REGION"/>
    <property type="match status" value="2"/>
</dbReference>
<gene>
    <name evidence="12" type="ORF">TTHERM_00013550</name>
</gene>
<dbReference type="FunFam" id="1.25.40.10:FF:000020">
    <property type="entry name" value="Stress-induced phosphoprotein 1"/>
    <property type="match status" value="1"/>
</dbReference>
<evidence type="ECO:0000256" key="7">
    <source>
        <dbReference type="ARBA" id="ARBA00074766"/>
    </source>
</evidence>
<dbReference type="Pfam" id="PF17830">
    <property type="entry name" value="STI1-HOP_DP"/>
    <property type="match status" value="2"/>
</dbReference>
<dbReference type="SMART" id="SM00727">
    <property type="entry name" value="STI1"/>
    <property type="match status" value="2"/>
</dbReference>
<comment type="subcellular location">
    <subcellularLocation>
        <location evidence="1">Cytoplasm</location>
    </subcellularLocation>
</comment>
<dbReference type="Proteomes" id="UP000009168">
    <property type="component" value="Unassembled WGS sequence"/>
</dbReference>
<dbReference type="InterPro" id="IPR011990">
    <property type="entry name" value="TPR-like_helical_dom_sf"/>
</dbReference>
<dbReference type="OrthoDB" id="2423701at2759"/>
<dbReference type="InterPro" id="IPR019734">
    <property type="entry name" value="TPR_rpt"/>
</dbReference>
<protein>
    <recommendedName>
        <fullName evidence="7">Hsp70-Hsp90 organising protein</fullName>
    </recommendedName>
    <alternativeName>
        <fullName evidence="8">Stress-inducible protein 1</fullName>
    </alternativeName>
</protein>
<dbReference type="InParanoid" id="Q22RN3"/>
<evidence type="ECO:0000256" key="10">
    <source>
        <dbReference type="SAM" id="MobiDB-lite"/>
    </source>
</evidence>
<dbReference type="PROSITE" id="PS50005">
    <property type="entry name" value="TPR"/>
    <property type="match status" value="7"/>
</dbReference>
<dbReference type="GO" id="GO:0051879">
    <property type="term" value="F:Hsp90 protein binding"/>
    <property type="evidence" value="ECO:0007669"/>
    <property type="project" value="TreeGrafter"/>
</dbReference>
<evidence type="ECO:0000256" key="4">
    <source>
        <dbReference type="ARBA" id="ARBA00022803"/>
    </source>
</evidence>
<dbReference type="Gene3D" id="1.25.40.10">
    <property type="entry name" value="Tetratricopeptide repeat domain"/>
    <property type="match status" value="3"/>
</dbReference>
<feature type="compositionally biased region" description="Basic and acidic residues" evidence="10">
    <location>
        <begin position="212"/>
        <end position="224"/>
    </location>
</feature>
<keyword evidence="13" id="KW-1185">Reference proteome</keyword>
<keyword evidence="2" id="KW-0963">Cytoplasm</keyword>
<dbReference type="GO" id="GO:0005737">
    <property type="term" value="C:cytoplasm"/>
    <property type="evidence" value="ECO:0007669"/>
    <property type="project" value="UniProtKB-SubCell"/>
</dbReference>
<evidence type="ECO:0000256" key="3">
    <source>
        <dbReference type="ARBA" id="ARBA00022737"/>
    </source>
</evidence>
<dbReference type="SMART" id="SM00028">
    <property type="entry name" value="TPR"/>
    <property type="match status" value="9"/>
</dbReference>
<dbReference type="AlphaFoldDB" id="Q22RN3"/>
<proteinExistence type="predicted"/>
<dbReference type="PANTHER" id="PTHR22904">
    <property type="entry name" value="TPR REPEAT CONTAINING PROTEIN"/>
    <property type="match status" value="1"/>
</dbReference>
<evidence type="ECO:0000256" key="8">
    <source>
        <dbReference type="ARBA" id="ARBA00076447"/>
    </source>
</evidence>
<feature type="repeat" description="TPR" evidence="9">
    <location>
        <begin position="450"/>
        <end position="483"/>
    </location>
</feature>
<evidence type="ECO:0000256" key="9">
    <source>
        <dbReference type="PROSITE-ProRule" id="PRU00339"/>
    </source>
</evidence>
<dbReference type="Pfam" id="PF00515">
    <property type="entry name" value="TPR_1"/>
    <property type="match status" value="3"/>
</dbReference>
<comment type="subunit">
    <text evidence="6">Monomer. Homodimer. Forms a complex composed of HOP and chaperones HSP70 and HSP90; the interaction is stronger in the absence of ATP. Interacts (via TPR 1, 2, 3, 7, 8 and 9 repeats) with HSP70 (via C-terminus); the interaction is direct and is stronger in the absence of ATP. Interacts (via TPR 4, 5 and 6 repeats) with HSP90 (via C-terminus); the interaction is direct.</text>
</comment>
<feature type="repeat" description="TPR" evidence="9">
    <location>
        <begin position="484"/>
        <end position="517"/>
    </location>
</feature>
<dbReference type="STRING" id="312017.Q22RN3"/>
<evidence type="ECO:0000313" key="13">
    <source>
        <dbReference type="Proteomes" id="UP000009168"/>
    </source>
</evidence>
<dbReference type="Pfam" id="PF13181">
    <property type="entry name" value="TPR_8"/>
    <property type="match status" value="4"/>
</dbReference>
<dbReference type="EMBL" id="GG662845">
    <property type="protein sequence ID" value="EAR88089.1"/>
    <property type="molecule type" value="Genomic_DNA"/>
</dbReference>
<dbReference type="InterPro" id="IPR041243">
    <property type="entry name" value="STI1/HOP_DP"/>
</dbReference>
<evidence type="ECO:0000256" key="2">
    <source>
        <dbReference type="ARBA" id="ARBA00022490"/>
    </source>
</evidence>
<evidence type="ECO:0000256" key="5">
    <source>
        <dbReference type="ARBA" id="ARBA00056105"/>
    </source>
</evidence>
<feature type="region of interest" description="Disordered" evidence="10">
    <location>
        <begin position="212"/>
        <end position="284"/>
    </location>
</feature>
<feature type="domain" description="STI1" evidence="11">
    <location>
        <begin position="551"/>
        <end position="590"/>
    </location>
</feature>
<evidence type="ECO:0000259" key="11">
    <source>
        <dbReference type="SMART" id="SM00727"/>
    </source>
</evidence>
<dbReference type="SUPFAM" id="SSF48452">
    <property type="entry name" value="TPR-like"/>
    <property type="match status" value="3"/>
</dbReference>
<dbReference type="eggNOG" id="KOG0548">
    <property type="taxonomic scope" value="Eukaryota"/>
</dbReference>
<feature type="repeat" description="TPR" evidence="9">
    <location>
        <begin position="280"/>
        <end position="313"/>
    </location>
</feature>
<evidence type="ECO:0000256" key="6">
    <source>
        <dbReference type="ARBA" id="ARBA00066016"/>
    </source>
</evidence>
<sequence length="602" mass="68323">MSLEQATAFKNEGNKAFQENRFQDAIDAFTKAIEINPNDHVFYSNRSGAYASLNKLDEALADAVQCISIKPDWAKGYQRKGHAEYELGKLSEAVATFKKGLEIEPNNAILKERLQKVEEELKEESAGGSGGQFDSIATQIMMKLAANPRTAEWLKDPSFMTKLEMLKKSPQMFSVLMQQDPRLGEAFNLLLSDFGGGAFGQGANFNFQDKKNAEEQKPETKEHTTTSTTNQAQDDFKMEEEIPEPFTNNAKQEAPKPAPKKEEQKKPAHAPAPTSNLPEHEKVKNEGNEYYKSRNFDKALECYNKAIELQPTEILYYNNKAAVYIEQKNYDAALETVELALKVAQDNNIKDFQKIAKIFARKASILAKQEKYADSLYWYDKSMLEDNNPKVKLEMKQIEKIKKEADAKAYINPALAEEHNEKAKAFFTDGKFPQALQEYNECIKRNPTEAKYYCNRGICYQKLMEFPSGLKDLDKCLEIDPNYIKAYIKKGQCHTAMKEFHKALGVYEKGLKIQPDNQELKELLERTRMQAYMGGGDEKEQQERAAHAMADPEIQQILRTPEVQNALRSLQQDPKEATKILSDPTLAPKIAKLVEAGILRMG</sequence>
<dbReference type="Gene3D" id="1.10.260.100">
    <property type="match status" value="2"/>
</dbReference>
<comment type="function">
    <text evidence="5">Acts as a co-chaperone and mediates the association of the chaperones HSP70 and HSP90 probably facilitating substrate transfer from HSP70 to HSP90. Stimulates HSP70 ATPase activity and, in contrast, inhibits HSP90 ATPase activity.</text>
</comment>
<dbReference type="GeneID" id="7823232"/>
<dbReference type="InterPro" id="IPR006636">
    <property type="entry name" value="STI1_HS-bd"/>
</dbReference>
<organism evidence="12 13">
    <name type="scientific">Tetrahymena thermophila (strain SB210)</name>
    <dbReference type="NCBI Taxonomy" id="312017"/>
    <lineage>
        <taxon>Eukaryota</taxon>
        <taxon>Sar</taxon>
        <taxon>Alveolata</taxon>
        <taxon>Ciliophora</taxon>
        <taxon>Intramacronucleata</taxon>
        <taxon>Oligohymenophorea</taxon>
        <taxon>Hymenostomatida</taxon>
        <taxon>Tetrahymenina</taxon>
        <taxon>Tetrahymenidae</taxon>
        <taxon>Tetrahymena</taxon>
    </lineage>
</organism>
<feature type="repeat" description="TPR" evidence="9">
    <location>
        <begin position="416"/>
        <end position="449"/>
    </location>
</feature>